<dbReference type="Gene3D" id="2.60.120.10">
    <property type="entry name" value="Jelly Rolls"/>
    <property type="match status" value="1"/>
</dbReference>
<comment type="caution">
    <text evidence="2">The sequence shown here is derived from an EMBL/GenBank/DDBJ whole genome shotgun (WGS) entry which is preliminary data.</text>
</comment>
<proteinExistence type="predicted"/>
<dbReference type="Pfam" id="PF00190">
    <property type="entry name" value="Cupin_1"/>
    <property type="match status" value="1"/>
</dbReference>
<gene>
    <name evidence="2" type="ORF">QY95_03452</name>
</gene>
<dbReference type="AlphaFoldDB" id="A0A0F5HQG7"/>
<dbReference type="InterPro" id="IPR014710">
    <property type="entry name" value="RmlC-like_jellyroll"/>
</dbReference>
<sequence length="151" mass="16881">MPIGLCLHLINEVKKTDGFIYMDYASPSTQYAFDVNKSPLFRKGSKNYINVLGIKQLNTLENVSLLDIFLSTHNVVEPHYHQNAAELVYCISGVATVSMLNPFIKQILNFPITPGQAANVPQGWWHYEMATVDTITLGSQIATIQQTGQYC</sequence>
<feature type="domain" description="Cupin type-1" evidence="1">
    <location>
        <begin position="31"/>
        <end position="145"/>
    </location>
</feature>
<dbReference type="Proteomes" id="UP000031563">
    <property type="component" value="Unassembled WGS sequence"/>
</dbReference>
<dbReference type="InterPro" id="IPR006045">
    <property type="entry name" value="Cupin_1"/>
</dbReference>
<reference evidence="2" key="1">
    <citation type="submission" date="2015-02" db="EMBL/GenBank/DDBJ databases">
        <title>Genome Assembly of Bacillaceae bacterium MTCC 8252.</title>
        <authorList>
            <person name="Verma A."/>
            <person name="Khatri I."/>
            <person name="Mual P."/>
            <person name="Subramanian S."/>
            <person name="Krishnamurthi S."/>
        </authorList>
    </citation>
    <scope>NUCLEOTIDE SEQUENCE [LARGE SCALE GENOMIC DNA]</scope>
    <source>
        <strain evidence="2">MTCC 8252</strain>
    </source>
</reference>
<name>A0A0F5HQG7_BACTR</name>
<dbReference type="InterPro" id="IPR011051">
    <property type="entry name" value="RmlC_Cupin_sf"/>
</dbReference>
<keyword evidence="3" id="KW-1185">Reference proteome</keyword>
<protein>
    <submittedName>
        <fullName evidence="2">Glutamate synthase [NADPH] large chain</fullName>
    </submittedName>
</protein>
<evidence type="ECO:0000313" key="2">
    <source>
        <dbReference type="EMBL" id="KKB35599.1"/>
    </source>
</evidence>
<evidence type="ECO:0000259" key="1">
    <source>
        <dbReference type="SMART" id="SM00835"/>
    </source>
</evidence>
<dbReference type="STRING" id="1221996.QY95_03452"/>
<accession>A0A0F5HQG7</accession>
<dbReference type="SMART" id="SM00835">
    <property type="entry name" value="Cupin_1"/>
    <property type="match status" value="1"/>
</dbReference>
<evidence type="ECO:0000313" key="3">
    <source>
        <dbReference type="Proteomes" id="UP000031563"/>
    </source>
</evidence>
<organism evidence="2 3">
    <name type="scientific">Bacillus thermotolerans</name>
    <name type="common">Quasibacillus thermotolerans</name>
    <dbReference type="NCBI Taxonomy" id="1221996"/>
    <lineage>
        <taxon>Bacteria</taxon>
        <taxon>Bacillati</taxon>
        <taxon>Bacillota</taxon>
        <taxon>Bacilli</taxon>
        <taxon>Bacillales</taxon>
        <taxon>Bacillaceae</taxon>
        <taxon>Bacillus</taxon>
    </lineage>
</organism>
<dbReference type="SUPFAM" id="SSF51182">
    <property type="entry name" value="RmlC-like cupins"/>
    <property type="match status" value="1"/>
</dbReference>
<dbReference type="EMBL" id="JWIR02000071">
    <property type="protein sequence ID" value="KKB35599.1"/>
    <property type="molecule type" value="Genomic_DNA"/>
</dbReference>